<keyword evidence="4" id="KW-1185">Reference proteome</keyword>
<dbReference type="Proteomes" id="UP001189429">
    <property type="component" value="Unassembled WGS sequence"/>
</dbReference>
<dbReference type="EMBL" id="CAUYUJ010015834">
    <property type="protein sequence ID" value="CAK0858687.1"/>
    <property type="molecule type" value="Genomic_DNA"/>
</dbReference>
<feature type="region of interest" description="Disordered" evidence="1">
    <location>
        <begin position="72"/>
        <end position="105"/>
    </location>
</feature>
<feature type="compositionally biased region" description="Low complexity" evidence="1">
    <location>
        <begin position="86"/>
        <end position="102"/>
    </location>
</feature>
<comment type="caution">
    <text evidence="3">The sequence shown here is derived from an EMBL/GenBank/DDBJ whole genome shotgun (WGS) entry which is preliminary data.</text>
</comment>
<feature type="region of interest" description="Disordered" evidence="1">
    <location>
        <begin position="1"/>
        <end position="50"/>
    </location>
</feature>
<accession>A0ABN9UGE5</accession>
<evidence type="ECO:0000256" key="2">
    <source>
        <dbReference type="SAM" id="Phobius"/>
    </source>
</evidence>
<keyword evidence="2" id="KW-1133">Transmembrane helix</keyword>
<feature type="non-terminal residue" evidence="3">
    <location>
        <position position="1"/>
    </location>
</feature>
<name>A0ABN9UGE5_9DINO</name>
<keyword evidence="2" id="KW-0812">Transmembrane</keyword>
<organism evidence="3 4">
    <name type="scientific">Prorocentrum cordatum</name>
    <dbReference type="NCBI Taxonomy" id="2364126"/>
    <lineage>
        <taxon>Eukaryota</taxon>
        <taxon>Sar</taxon>
        <taxon>Alveolata</taxon>
        <taxon>Dinophyceae</taxon>
        <taxon>Prorocentrales</taxon>
        <taxon>Prorocentraceae</taxon>
        <taxon>Prorocentrum</taxon>
    </lineage>
</organism>
<feature type="transmembrane region" description="Helical" evidence="2">
    <location>
        <begin position="59"/>
        <end position="78"/>
    </location>
</feature>
<feature type="compositionally biased region" description="Basic residues" evidence="1">
    <location>
        <begin position="7"/>
        <end position="17"/>
    </location>
</feature>
<sequence length="124" mass="12742">RPPPPCARRRAMARGARRVAVAPRAPPRPAPAPPSGAAPRAPVSAEARWRPTCATQARGWLVGGLAAAAAGAAGAGAIRRRRRPSSRGGRAPRLGAPPSRASWAPRIRASPNVCLRSRMALGGS</sequence>
<protein>
    <submittedName>
        <fullName evidence="3">Uncharacterized protein</fullName>
    </submittedName>
</protein>
<gene>
    <name evidence="3" type="ORF">PCOR1329_LOCUS48300</name>
</gene>
<evidence type="ECO:0000313" key="3">
    <source>
        <dbReference type="EMBL" id="CAK0858687.1"/>
    </source>
</evidence>
<feature type="non-terminal residue" evidence="3">
    <location>
        <position position="124"/>
    </location>
</feature>
<keyword evidence="2" id="KW-0472">Membrane</keyword>
<evidence type="ECO:0000313" key="4">
    <source>
        <dbReference type="Proteomes" id="UP001189429"/>
    </source>
</evidence>
<evidence type="ECO:0000256" key="1">
    <source>
        <dbReference type="SAM" id="MobiDB-lite"/>
    </source>
</evidence>
<proteinExistence type="predicted"/>
<feature type="compositionally biased region" description="Pro residues" evidence="1">
    <location>
        <begin position="24"/>
        <end position="36"/>
    </location>
</feature>
<reference evidence="3" key="1">
    <citation type="submission" date="2023-10" db="EMBL/GenBank/DDBJ databases">
        <authorList>
            <person name="Chen Y."/>
            <person name="Shah S."/>
            <person name="Dougan E. K."/>
            <person name="Thang M."/>
            <person name="Chan C."/>
        </authorList>
    </citation>
    <scope>NUCLEOTIDE SEQUENCE [LARGE SCALE GENOMIC DNA]</scope>
</reference>